<feature type="domain" description="Malate synthase TIM barrel" evidence="13">
    <location>
        <begin position="337"/>
        <end position="579"/>
    </location>
</feature>
<comment type="similarity">
    <text evidence="10 12">Belongs to the malate synthase family. GlcB subfamily.</text>
</comment>
<feature type="binding site" evidence="10">
    <location>
        <begin position="457"/>
        <end position="460"/>
    </location>
    <ligand>
        <name>glyoxylate</name>
        <dbReference type="ChEBI" id="CHEBI:36655"/>
    </ligand>
</feature>
<dbReference type="Pfam" id="PF20656">
    <property type="entry name" value="MS_N"/>
    <property type="match status" value="1"/>
</dbReference>
<dbReference type="InterPro" id="IPR001465">
    <property type="entry name" value="Malate_synthase_TIM"/>
</dbReference>
<proteinExistence type="inferred from homology"/>
<evidence type="ECO:0000256" key="2">
    <source>
        <dbReference type="ARBA" id="ARBA00022435"/>
    </source>
</evidence>
<dbReference type="EC" id="2.3.3.9" evidence="10 11"/>
<organism evidence="17 18">
    <name type="scientific">Nocardia jiangxiensis</name>
    <dbReference type="NCBI Taxonomy" id="282685"/>
    <lineage>
        <taxon>Bacteria</taxon>
        <taxon>Bacillati</taxon>
        <taxon>Actinomycetota</taxon>
        <taxon>Actinomycetes</taxon>
        <taxon>Mycobacteriales</taxon>
        <taxon>Nocardiaceae</taxon>
        <taxon>Nocardia</taxon>
    </lineage>
</organism>
<keyword evidence="17" id="KW-0012">Acyltransferase</keyword>
<dbReference type="HAMAP" id="MF_00641">
    <property type="entry name" value="Malate_synth_G"/>
    <property type="match status" value="1"/>
</dbReference>
<dbReference type="InterPro" id="IPR048357">
    <property type="entry name" value="MSG_insertion"/>
</dbReference>
<dbReference type="InterPro" id="IPR044856">
    <property type="entry name" value="Malate_synth_C_sf"/>
</dbReference>
<feature type="modified residue" description="Cysteine sulfenic acid (-SOH)" evidence="10">
    <location>
        <position position="618"/>
    </location>
</feature>
<dbReference type="PANTHER" id="PTHR42739">
    <property type="entry name" value="MALATE SYNTHASE G"/>
    <property type="match status" value="1"/>
</dbReference>
<name>A0ABW6RY56_9NOCA</name>
<comment type="caution">
    <text evidence="10">Lacks conserved residue(s) required for the propagation of feature annotation.</text>
</comment>
<feature type="binding site" evidence="10">
    <location>
        <position position="276"/>
    </location>
    <ligand>
        <name>acetyl-CoA</name>
        <dbReference type="ChEBI" id="CHEBI:57288"/>
    </ligand>
</feature>
<comment type="caution">
    <text evidence="17">The sequence shown here is derived from an EMBL/GenBank/DDBJ whole genome shotgun (WGS) entry which is preliminary data.</text>
</comment>
<feature type="domain" description="Malate synthase G alpha-beta insertion" evidence="15">
    <location>
        <begin position="160"/>
        <end position="235"/>
    </location>
</feature>
<feature type="domain" description="Malate synthase N-terminal" evidence="14">
    <location>
        <begin position="17"/>
        <end position="73"/>
    </location>
</feature>
<evidence type="ECO:0000256" key="10">
    <source>
        <dbReference type="HAMAP-Rule" id="MF_00641"/>
    </source>
</evidence>
<feature type="domain" description="Malate synthase C-terminal" evidence="16">
    <location>
        <begin position="592"/>
        <end position="686"/>
    </location>
</feature>
<dbReference type="NCBIfam" id="NF002825">
    <property type="entry name" value="PRK02999.1"/>
    <property type="match status" value="1"/>
</dbReference>
<reference evidence="17 18" key="1">
    <citation type="submission" date="2024-10" db="EMBL/GenBank/DDBJ databases">
        <title>The Natural Products Discovery Center: Release of the First 8490 Sequenced Strains for Exploring Actinobacteria Biosynthetic Diversity.</title>
        <authorList>
            <person name="Kalkreuter E."/>
            <person name="Kautsar S.A."/>
            <person name="Yang D."/>
            <person name="Bader C.D."/>
            <person name="Teijaro C.N."/>
            <person name="Fluegel L."/>
            <person name="Davis C.M."/>
            <person name="Simpson J.R."/>
            <person name="Lauterbach L."/>
            <person name="Steele A.D."/>
            <person name="Gui C."/>
            <person name="Meng S."/>
            <person name="Li G."/>
            <person name="Viehrig K."/>
            <person name="Ye F."/>
            <person name="Su P."/>
            <person name="Kiefer A.F."/>
            <person name="Nichols A."/>
            <person name="Cepeda A.J."/>
            <person name="Yan W."/>
            <person name="Fan B."/>
            <person name="Jiang Y."/>
            <person name="Adhikari A."/>
            <person name="Zheng C.-J."/>
            <person name="Schuster L."/>
            <person name="Cowan T.M."/>
            <person name="Smanski M.J."/>
            <person name="Chevrette M.G."/>
            <person name="De Carvalho L.P.S."/>
            <person name="Shen B."/>
        </authorList>
    </citation>
    <scope>NUCLEOTIDE SEQUENCE [LARGE SCALE GENOMIC DNA]</scope>
    <source>
        <strain evidence="17 18">NPDC002593</strain>
    </source>
</reference>
<feature type="active site" description="Proton acceptor" evidence="10">
    <location>
        <position position="340"/>
    </location>
</feature>
<dbReference type="SUPFAM" id="SSF51645">
    <property type="entry name" value="Malate synthase G"/>
    <property type="match status" value="1"/>
</dbReference>
<evidence type="ECO:0000259" key="14">
    <source>
        <dbReference type="Pfam" id="PF20656"/>
    </source>
</evidence>
<keyword evidence="2 10" id="KW-0329">Glyoxylate bypass</keyword>
<feature type="active site" description="Proton donor" evidence="10">
    <location>
        <position position="632"/>
    </location>
</feature>
<feature type="binding site" evidence="10">
    <location>
        <position position="432"/>
    </location>
    <ligand>
        <name>glyoxylate</name>
        <dbReference type="ChEBI" id="CHEBI:36655"/>
    </ligand>
</feature>
<dbReference type="Gene3D" id="3.20.20.360">
    <property type="entry name" value="Malate synthase, domain 3"/>
    <property type="match status" value="2"/>
</dbReference>
<evidence type="ECO:0000256" key="9">
    <source>
        <dbReference type="ARBA" id="ARBA00047918"/>
    </source>
</evidence>
<evidence type="ECO:0000256" key="12">
    <source>
        <dbReference type="RuleBase" id="RU003572"/>
    </source>
</evidence>
<feature type="binding site" evidence="10">
    <location>
        <position position="541"/>
    </location>
    <ligand>
        <name>acetyl-CoA</name>
        <dbReference type="ChEBI" id="CHEBI:57288"/>
    </ligand>
</feature>
<comment type="pathway">
    <text evidence="10 12">Carbohydrate metabolism; glyoxylate cycle; (S)-malate from isocitrate: step 2/2.</text>
</comment>
<dbReference type="InterPro" id="IPR006253">
    <property type="entry name" value="Malate_synthG"/>
</dbReference>
<evidence type="ECO:0000256" key="3">
    <source>
        <dbReference type="ARBA" id="ARBA00022490"/>
    </source>
</evidence>
<evidence type="ECO:0000259" key="13">
    <source>
        <dbReference type="Pfam" id="PF01274"/>
    </source>
</evidence>
<keyword evidence="7 10" id="KW-0460">Magnesium</keyword>
<dbReference type="Pfam" id="PF01274">
    <property type="entry name" value="MS_TIM-barrel"/>
    <property type="match status" value="1"/>
</dbReference>
<protein>
    <recommendedName>
        <fullName evidence="10 11">Malate synthase G</fullName>
        <ecNumber evidence="10 11">2.3.3.9</ecNumber>
    </recommendedName>
</protein>
<dbReference type="InterPro" id="IPR011076">
    <property type="entry name" value="Malate_synth_sf"/>
</dbReference>
<evidence type="ECO:0000256" key="1">
    <source>
        <dbReference type="ARBA" id="ARBA00001946"/>
    </source>
</evidence>
<evidence type="ECO:0000256" key="5">
    <source>
        <dbReference type="ARBA" id="ARBA00022679"/>
    </source>
</evidence>
<dbReference type="GO" id="GO:0004474">
    <property type="term" value="F:malate synthase activity"/>
    <property type="evidence" value="ECO:0007669"/>
    <property type="project" value="UniProtKB-EC"/>
</dbReference>
<evidence type="ECO:0000313" key="18">
    <source>
        <dbReference type="Proteomes" id="UP001601992"/>
    </source>
</evidence>
<keyword evidence="18" id="KW-1185">Reference proteome</keyword>
<dbReference type="InterPro" id="IPR046363">
    <property type="entry name" value="MS_N_TIM-barrel_dom"/>
</dbReference>
<feature type="binding site" evidence="10">
    <location>
        <begin position="125"/>
        <end position="126"/>
    </location>
    <ligand>
        <name>acetyl-CoA</name>
        <dbReference type="ChEBI" id="CHEBI:57288"/>
    </ligand>
</feature>
<evidence type="ECO:0000256" key="7">
    <source>
        <dbReference type="ARBA" id="ARBA00022842"/>
    </source>
</evidence>
<evidence type="ECO:0000313" key="17">
    <source>
        <dbReference type="EMBL" id="MFF3568945.1"/>
    </source>
</evidence>
<dbReference type="Proteomes" id="UP001601992">
    <property type="component" value="Unassembled WGS sequence"/>
</dbReference>
<feature type="binding site" evidence="10">
    <location>
        <position position="460"/>
    </location>
    <ligand>
        <name>Mg(2+)</name>
        <dbReference type="ChEBI" id="CHEBI:18420"/>
    </ligand>
</feature>
<gene>
    <name evidence="10" type="primary">glcB</name>
    <name evidence="17" type="ORF">ACFYXQ_14325</name>
</gene>
<dbReference type="PANTHER" id="PTHR42739:SF1">
    <property type="entry name" value="MALATE SYNTHASE G"/>
    <property type="match status" value="1"/>
</dbReference>
<keyword evidence="6 10" id="KW-0479">Metal-binding</keyword>
<feature type="binding site" evidence="10">
    <location>
        <position position="340"/>
    </location>
    <ligand>
        <name>glyoxylate</name>
        <dbReference type="ChEBI" id="CHEBI:36655"/>
    </ligand>
</feature>
<dbReference type="Gene3D" id="1.20.1220.12">
    <property type="entry name" value="Malate synthase, domain III"/>
    <property type="match status" value="1"/>
</dbReference>
<dbReference type="CDD" id="cd00728">
    <property type="entry name" value="malate_synt_G"/>
    <property type="match status" value="1"/>
</dbReference>
<accession>A0ABW6RY56</accession>
<dbReference type="EMBL" id="JBIAQY010000004">
    <property type="protein sequence ID" value="MFF3568945.1"/>
    <property type="molecule type" value="Genomic_DNA"/>
</dbReference>
<feature type="binding site" evidence="10">
    <location>
        <position position="313"/>
    </location>
    <ligand>
        <name>acetyl-CoA</name>
        <dbReference type="ChEBI" id="CHEBI:57288"/>
    </ligand>
</feature>
<comment type="function">
    <text evidence="10">Involved in the glycolate utilization. Catalyzes the condensation and subsequent hydrolysis of acetyl-coenzyme A (acetyl-CoA) and glyoxylate to form malate and CoA.</text>
</comment>
<keyword evidence="8 10" id="KW-0558">Oxidation</keyword>
<keyword evidence="4 10" id="KW-0816">Tricarboxylic acid cycle</keyword>
<evidence type="ECO:0000256" key="8">
    <source>
        <dbReference type="ARBA" id="ARBA00023097"/>
    </source>
</evidence>
<dbReference type="NCBIfam" id="TIGR01345">
    <property type="entry name" value="malate_syn_G"/>
    <property type="match status" value="1"/>
</dbReference>
<comment type="catalytic activity">
    <reaction evidence="9 10 12">
        <text>glyoxylate + acetyl-CoA + H2O = (S)-malate + CoA + H(+)</text>
        <dbReference type="Rhea" id="RHEA:18181"/>
        <dbReference type="ChEBI" id="CHEBI:15377"/>
        <dbReference type="ChEBI" id="CHEBI:15378"/>
        <dbReference type="ChEBI" id="CHEBI:15589"/>
        <dbReference type="ChEBI" id="CHEBI:36655"/>
        <dbReference type="ChEBI" id="CHEBI:57287"/>
        <dbReference type="ChEBI" id="CHEBI:57288"/>
        <dbReference type="EC" id="2.3.3.9"/>
    </reaction>
</comment>
<comment type="subunit">
    <text evidence="10">Monomer.</text>
</comment>
<evidence type="ECO:0000256" key="6">
    <source>
        <dbReference type="ARBA" id="ARBA00022723"/>
    </source>
</evidence>
<dbReference type="Pfam" id="PF20658">
    <property type="entry name" value="MSG_insertion"/>
    <property type="match status" value="1"/>
</dbReference>
<comment type="subcellular location">
    <subcellularLocation>
        <location evidence="10 12">Cytoplasm</location>
    </subcellularLocation>
</comment>
<feature type="binding site" evidence="10">
    <location>
        <position position="432"/>
    </location>
    <ligand>
        <name>Mg(2+)</name>
        <dbReference type="ChEBI" id="CHEBI:18420"/>
    </ligand>
</feature>
<keyword evidence="5 10" id="KW-0808">Transferase</keyword>
<evidence type="ECO:0000256" key="11">
    <source>
        <dbReference type="NCBIfam" id="TIGR01345"/>
    </source>
</evidence>
<dbReference type="InterPro" id="IPR048356">
    <property type="entry name" value="MS_N"/>
</dbReference>
<evidence type="ECO:0000256" key="4">
    <source>
        <dbReference type="ARBA" id="ARBA00022532"/>
    </source>
</evidence>
<feature type="binding site" evidence="10">
    <location>
        <position position="118"/>
    </location>
    <ligand>
        <name>acetyl-CoA</name>
        <dbReference type="ChEBI" id="CHEBI:57288"/>
    </ligand>
</feature>
<dbReference type="Pfam" id="PF20659">
    <property type="entry name" value="MS_C"/>
    <property type="match status" value="1"/>
</dbReference>
<comment type="cofactor">
    <cofactor evidence="1 10">
        <name>Mg(2+)</name>
        <dbReference type="ChEBI" id="CHEBI:18420"/>
    </cofactor>
</comment>
<evidence type="ECO:0000259" key="16">
    <source>
        <dbReference type="Pfam" id="PF20659"/>
    </source>
</evidence>
<keyword evidence="3 10" id="KW-0963">Cytoplasm</keyword>
<sequence length="727" mass="78525">MTERIQVGGLQVASVLHDFVQNEALPGTGVDSAAFWTGAEQVINDLAPRNRALLAERDEIQGKLDAWHAENPGAGYDKTAYKQFLTEIGYLRPEPADFAIGTQNVDDEIATTAGPQLVVPVMNARFAINAANARWGSLYDALYGTDAIPETGGAEKGSGYNKVRGDKVIEWARNFLDDAVPLITGSHIGSQAYKIVDGELEVTLEDGTDIGLADASALVGYLGTPESPTSILLRHNGLHIDIQIDPSSPIGSTDTAGVKDVVLESAVTTIMDFEDSVAAVDAEDKVLGYTNWLGLMKGDLAEEVSKGGKTFTRTMNPDRVYTGLDGKDVVLHGRSLLFVRNVGHLMTSDAILDANGDEVPEGILDALFTSLTAMHSLRGEAKVSNSRTGSVYIVKPKMHGPDEVAFANELFGRVEGVLGLPANTLKVGIMDEERRTTVNLKACIDAARDRVVFINTGFLDRTGDEIHTSMVAGPMVRKADMKKQQWIASYEDWNVDTGLSAALPHKAQIGKGMWAMPDLMHDMLEQKIGHPRSGATTAWVPSPTAATLHATHYHQVDVFARQAEIARGGARATVDQILEIPLSADPTWSADEIANELDNNSQSILGYVVRWIDQGVGCSKVPDINDVALMEDRATLRISSQLMANWLRHGIVTAEQVVASLERMAPVVDRQNAGDASYRPMAPDFAGSVAFQAAKELILEGCDQPNGYTEPILHRRRREAKALAAKG</sequence>
<dbReference type="InterPro" id="IPR048355">
    <property type="entry name" value="MS_C"/>
</dbReference>
<dbReference type="RefSeq" id="WP_040823267.1">
    <property type="nucleotide sequence ID" value="NZ_JBIAQY010000004.1"/>
</dbReference>
<evidence type="ECO:0000259" key="15">
    <source>
        <dbReference type="Pfam" id="PF20658"/>
    </source>
</evidence>